<gene>
    <name evidence="2" type="ORF">HMPREF9088_2405</name>
</gene>
<feature type="transmembrane region" description="Helical" evidence="1">
    <location>
        <begin position="20"/>
        <end position="38"/>
    </location>
</feature>
<accession>E6LJ65</accession>
<proteinExistence type="predicted"/>
<keyword evidence="1" id="KW-1133">Transmembrane helix</keyword>
<protein>
    <submittedName>
        <fullName evidence="2">Uncharacterized protein</fullName>
    </submittedName>
</protein>
<keyword evidence="1" id="KW-0812">Transmembrane</keyword>
<reference evidence="2 3" key="1">
    <citation type="submission" date="2010-12" db="EMBL/GenBank/DDBJ databases">
        <authorList>
            <person name="Muzny D."/>
            <person name="Qin X."/>
            <person name="Deng J."/>
            <person name="Jiang H."/>
            <person name="Liu Y."/>
            <person name="Qu J."/>
            <person name="Song X.-Z."/>
            <person name="Zhang L."/>
            <person name="Thornton R."/>
            <person name="Coyle M."/>
            <person name="Francisco L."/>
            <person name="Jackson L."/>
            <person name="Javaid M."/>
            <person name="Korchina V."/>
            <person name="Kovar C."/>
            <person name="Mata R."/>
            <person name="Mathew T."/>
            <person name="Ngo R."/>
            <person name="Nguyen L."/>
            <person name="Nguyen N."/>
            <person name="Okwuonu G."/>
            <person name="Ongeri F."/>
            <person name="Pham C."/>
            <person name="Simmons D."/>
            <person name="Wilczek-Boney K."/>
            <person name="Hale W."/>
            <person name="Jakkamsetti A."/>
            <person name="Pham P."/>
            <person name="Ruth R."/>
            <person name="San Lucas F."/>
            <person name="Warren J."/>
            <person name="Zhang J."/>
            <person name="Zhao Z."/>
            <person name="Zhou C."/>
            <person name="Zhu D."/>
            <person name="Lee S."/>
            <person name="Bess C."/>
            <person name="Blankenburg K."/>
            <person name="Forbes L."/>
            <person name="Fu Q."/>
            <person name="Gubbala S."/>
            <person name="Hirani K."/>
            <person name="Jayaseelan J.C."/>
            <person name="Lara F."/>
            <person name="Munidasa M."/>
            <person name="Palculict T."/>
            <person name="Patil S."/>
            <person name="Pu L.-L."/>
            <person name="Saada N."/>
            <person name="Tang L."/>
            <person name="Weissenberger G."/>
            <person name="Zhu Y."/>
            <person name="Hemphill L."/>
            <person name="Shang Y."/>
            <person name="Youmans B."/>
            <person name="Ayvaz T."/>
            <person name="Ross M."/>
            <person name="Santibanez J."/>
            <person name="Aqrawi P."/>
            <person name="Gross S."/>
            <person name="Joshi V."/>
            <person name="Fowler G."/>
            <person name="Nazareth L."/>
            <person name="Reid J."/>
            <person name="Worley K."/>
            <person name="Petrosino J."/>
            <person name="Highlander S."/>
            <person name="Gibbs R."/>
        </authorList>
    </citation>
    <scope>NUCLEOTIDE SEQUENCE [LARGE SCALE GENOMIC DNA]</scope>
    <source>
        <strain evidence="3">DSM 15952 / CCUG 50447 / LMG 22039 / TP 1.5</strain>
    </source>
</reference>
<evidence type="ECO:0000313" key="3">
    <source>
        <dbReference type="Proteomes" id="UP000010296"/>
    </source>
</evidence>
<comment type="caution">
    <text evidence="2">The sequence shown here is derived from an EMBL/GenBank/DDBJ whole genome shotgun (WGS) entry which is preliminary data.</text>
</comment>
<dbReference type="EMBL" id="AEPV01000157">
    <property type="protein sequence ID" value="EFU72758.1"/>
    <property type="molecule type" value="Genomic_DNA"/>
</dbReference>
<feature type="non-terminal residue" evidence="2">
    <location>
        <position position="1"/>
    </location>
</feature>
<dbReference type="Proteomes" id="UP000010296">
    <property type="component" value="Unassembled WGS sequence"/>
</dbReference>
<keyword evidence="1" id="KW-0472">Membrane</keyword>
<dbReference type="AlphaFoldDB" id="E6LJ65"/>
<dbReference type="eggNOG" id="ENOG5030K4V">
    <property type="taxonomic scope" value="Bacteria"/>
</dbReference>
<name>E6LJ65_ENTI1</name>
<keyword evidence="3" id="KW-1185">Reference proteome</keyword>
<organism evidence="2 3">
    <name type="scientific">Enterococcus italicus (strain DSM 15952 / CCUG 50447 / LMG 22039 / TP 1.5)</name>
    <dbReference type="NCBI Taxonomy" id="888064"/>
    <lineage>
        <taxon>Bacteria</taxon>
        <taxon>Bacillati</taxon>
        <taxon>Bacillota</taxon>
        <taxon>Bacilli</taxon>
        <taxon>Lactobacillales</taxon>
        <taxon>Enterococcaceae</taxon>
        <taxon>Enterococcus</taxon>
    </lineage>
</organism>
<evidence type="ECO:0000313" key="2">
    <source>
        <dbReference type="EMBL" id="EFU72758.1"/>
    </source>
</evidence>
<feature type="non-terminal residue" evidence="2">
    <location>
        <position position="171"/>
    </location>
</feature>
<dbReference type="HOGENOM" id="CLU_1566152_0_0_9"/>
<sequence>RRYNLMDKFFEHLKNLRKVAIGMLFFFTTFYLVLLLFSRNDNQEIANNIEKFNDSVVINKSDNDKQDIAKIKNNLAKQRDVVKKIVSENKENQEVSNEKVKENIDLTIKEEIIDNSYQSLEKTDKFSKLGTVEIPKIDLNLAIFKGKPYVNCKNKEDLMLYGAVTNKKNQK</sequence>
<evidence type="ECO:0000256" key="1">
    <source>
        <dbReference type="SAM" id="Phobius"/>
    </source>
</evidence>